<dbReference type="Gramene" id="KJB07807">
    <property type="protein sequence ID" value="KJB07807"/>
    <property type="gene ID" value="B456_001G045400"/>
</dbReference>
<evidence type="ECO:0000313" key="1">
    <source>
        <dbReference type="EMBL" id="KJB07807.1"/>
    </source>
</evidence>
<dbReference type="EMBL" id="CM001740">
    <property type="protein sequence ID" value="KJB07807.1"/>
    <property type="molecule type" value="Genomic_DNA"/>
</dbReference>
<evidence type="ECO:0000313" key="2">
    <source>
        <dbReference type="Proteomes" id="UP000032304"/>
    </source>
</evidence>
<organism evidence="1 2">
    <name type="scientific">Gossypium raimondii</name>
    <name type="common">Peruvian cotton</name>
    <name type="synonym">Gossypium klotzschianum subsp. raimondii</name>
    <dbReference type="NCBI Taxonomy" id="29730"/>
    <lineage>
        <taxon>Eukaryota</taxon>
        <taxon>Viridiplantae</taxon>
        <taxon>Streptophyta</taxon>
        <taxon>Embryophyta</taxon>
        <taxon>Tracheophyta</taxon>
        <taxon>Spermatophyta</taxon>
        <taxon>Magnoliopsida</taxon>
        <taxon>eudicotyledons</taxon>
        <taxon>Gunneridae</taxon>
        <taxon>Pentapetalae</taxon>
        <taxon>rosids</taxon>
        <taxon>malvids</taxon>
        <taxon>Malvales</taxon>
        <taxon>Malvaceae</taxon>
        <taxon>Malvoideae</taxon>
        <taxon>Gossypium</taxon>
    </lineage>
</organism>
<protein>
    <submittedName>
        <fullName evidence="1">Uncharacterized protein</fullName>
    </submittedName>
</protein>
<dbReference type="KEGG" id="gra:105782172"/>
<dbReference type="eggNOG" id="KOG2546">
    <property type="taxonomic scope" value="Eukaryota"/>
</dbReference>
<sequence>MEDGDIHNLRKETLHQQYEIELAWTISSHVWVPILLTITSNSSMGTHCCHPPKLLINAMMILSISGISIARHLMSWLGRLKLKSSINILSLFVAVLRHTTQPVSKGMRHSLNPRQNGTATYTDKEGIRQQQLLAFIPRHHKHYILPNSVSRKVHFSPQLQTDPRENYLYAKSCLQPSGLLRTSKMLMVRQLALLNSHII</sequence>
<dbReference type="AlphaFoldDB" id="A0A0D2LUR9"/>
<dbReference type="STRING" id="29730.A0A0D2LUR9"/>
<dbReference type="OrthoDB" id="10316871at2759"/>
<proteinExistence type="predicted"/>
<accession>A0A0D2LUR9</accession>
<gene>
    <name evidence="1" type="ORF">B456_001G045400</name>
</gene>
<name>A0A0D2LUR9_GOSRA</name>
<reference evidence="1 2" key="1">
    <citation type="journal article" date="2012" name="Nature">
        <title>Repeated polyploidization of Gossypium genomes and the evolution of spinnable cotton fibres.</title>
        <authorList>
            <person name="Paterson A.H."/>
            <person name="Wendel J.F."/>
            <person name="Gundlach H."/>
            <person name="Guo H."/>
            <person name="Jenkins J."/>
            <person name="Jin D."/>
            <person name="Llewellyn D."/>
            <person name="Showmaker K.C."/>
            <person name="Shu S."/>
            <person name="Udall J."/>
            <person name="Yoo M.J."/>
            <person name="Byers R."/>
            <person name="Chen W."/>
            <person name="Doron-Faigenboim A."/>
            <person name="Duke M.V."/>
            <person name="Gong L."/>
            <person name="Grimwood J."/>
            <person name="Grover C."/>
            <person name="Grupp K."/>
            <person name="Hu G."/>
            <person name="Lee T.H."/>
            <person name="Li J."/>
            <person name="Lin L."/>
            <person name="Liu T."/>
            <person name="Marler B.S."/>
            <person name="Page J.T."/>
            <person name="Roberts A.W."/>
            <person name="Romanel E."/>
            <person name="Sanders W.S."/>
            <person name="Szadkowski E."/>
            <person name="Tan X."/>
            <person name="Tang H."/>
            <person name="Xu C."/>
            <person name="Wang J."/>
            <person name="Wang Z."/>
            <person name="Zhang D."/>
            <person name="Zhang L."/>
            <person name="Ashrafi H."/>
            <person name="Bedon F."/>
            <person name="Bowers J.E."/>
            <person name="Brubaker C.L."/>
            <person name="Chee P.W."/>
            <person name="Das S."/>
            <person name="Gingle A.R."/>
            <person name="Haigler C.H."/>
            <person name="Harker D."/>
            <person name="Hoffmann L.V."/>
            <person name="Hovav R."/>
            <person name="Jones D.C."/>
            <person name="Lemke C."/>
            <person name="Mansoor S."/>
            <person name="ur Rahman M."/>
            <person name="Rainville L.N."/>
            <person name="Rambani A."/>
            <person name="Reddy U.K."/>
            <person name="Rong J.K."/>
            <person name="Saranga Y."/>
            <person name="Scheffler B.E."/>
            <person name="Scheffler J.A."/>
            <person name="Stelly D.M."/>
            <person name="Triplett B.A."/>
            <person name="Van Deynze A."/>
            <person name="Vaslin M.F."/>
            <person name="Waghmare V.N."/>
            <person name="Walford S.A."/>
            <person name="Wright R.J."/>
            <person name="Zaki E.A."/>
            <person name="Zhang T."/>
            <person name="Dennis E.S."/>
            <person name="Mayer K.F."/>
            <person name="Peterson D.G."/>
            <person name="Rokhsar D.S."/>
            <person name="Wang X."/>
            <person name="Schmutz J."/>
        </authorList>
    </citation>
    <scope>NUCLEOTIDE SEQUENCE [LARGE SCALE GENOMIC DNA]</scope>
</reference>
<dbReference type="Proteomes" id="UP000032304">
    <property type="component" value="Chromosome 1"/>
</dbReference>
<keyword evidence="2" id="KW-1185">Reference proteome</keyword>